<evidence type="ECO:0000256" key="1">
    <source>
        <dbReference type="SAM" id="Phobius"/>
    </source>
</evidence>
<comment type="caution">
    <text evidence="2">The sequence shown here is derived from an EMBL/GenBank/DDBJ whole genome shotgun (WGS) entry which is preliminary data.</text>
</comment>
<evidence type="ECO:0000313" key="3">
    <source>
        <dbReference type="Proteomes" id="UP000024635"/>
    </source>
</evidence>
<keyword evidence="1" id="KW-1133">Transmembrane helix</keyword>
<feature type="transmembrane region" description="Helical" evidence="1">
    <location>
        <begin position="144"/>
        <end position="177"/>
    </location>
</feature>
<keyword evidence="3" id="KW-1185">Reference proteome</keyword>
<keyword evidence="1" id="KW-0472">Membrane</keyword>
<gene>
    <name evidence="2" type="primary">Acey_s0248.g93</name>
    <name evidence="2" type="ORF">Y032_0248g93</name>
</gene>
<dbReference type="EMBL" id="JARK01001584">
    <property type="protein sequence ID" value="EYB88386.1"/>
    <property type="molecule type" value="Genomic_DNA"/>
</dbReference>
<evidence type="ECO:0008006" key="4">
    <source>
        <dbReference type="Google" id="ProtNLM"/>
    </source>
</evidence>
<organism evidence="2 3">
    <name type="scientific">Ancylostoma ceylanicum</name>
    <dbReference type="NCBI Taxonomy" id="53326"/>
    <lineage>
        <taxon>Eukaryota</taxon>
        <taxon>Metazoa</taxon>
        <taxon>Ecdysozoa</taxon>
        <taxon>Nematoda</taxon>
        <taxon>Chromadorea</taxon>
        <taxon>Rhabditida</taxon>
        <taxon>Rhabditina</taxon>
        <taxon>Rhabditomorpha</taxon>
        <taxon>Strongyloidea</taxon>
        <taxon>Ancylostomatidae</taxon>
        <taxon>Ancylostomatinae</taxon>
        <taxon>Ancylostoma</taxon>
    </lineage>
</organism>
<keyword evidence="1" id="KW-0812">Transmembrane</keyword>
<reference evidence="3" key="1">
    <citation type="journal article" date="2015" name="Nat. Genet.">
        <title>The genome and transcriptome of the zoonotic hookworm Ancylostoma ceylanicum identify infection-specific gene families.</title>
        <authorList>
            <person name="Schwarz E.M."/>
            <person name="Hu Y."/>
            <person name="Antoshechkin I."/>
            <person name="Miller M.M."/>
            <person name="Sternberg P.W."/>
            <person name="Aroian R.V."/>
        </authorList>
    </citation>
    <scope>NUCLEOTIDE SEQUENCE</scope>
    <source>
        <strain evidence="3">HY135</strain>
    </source>
</reference>
<protein>
    <recommendedName>
        <fullName evidence="4">G-protein coupled receptors family 1 profile domain-containing protein</fullName>
    </recommendedName>
</protein>
<feature type="transmembrane region" description="Helical" evidence="1">
    <location>
        <begin position="12"/>
        <end position="37"/>
    </location>
</feature>
<name>A0A016SDG4_9BILA</name>
<dbReference type="AlphaFoldDB" id="A0A016SDG4"/>
<accession>A0A016SDG4</accession>
<sequence length="275" mass="32842">MRTRHFKKHLAYRILFVLGLVENTMLVIQLYTSITIIFQYEPPYVVTKIIGAIYFAVWNCLMFVCIMVYLNRVIVIVFHRYSHYIFCEKNEKFIIFSPLLLLIPIFVIFLFPGVDYISDPRLLTWKFSSREHPIIKVFVQFKDISIFTTVITGTVCYATIAIFVFVMVSFNVIWMVSTYTYWVFIHPRLFKYTLVARFFSAWFWVINKGVNPIVFLIVNRFCTEFAPDFEDTWVLHGYAWDLHGFDHCWYKTIDLKNRVSHKPARPNRANCFFQS</sequence>
<feature type="transmembrane region" description="Helical" evidence="1">
    <location>
        <begin position="49"/>
        <end position="72"/>
    </location>
</feature>
<evidence type="ECO:0000313" key="2">
    <source>
        <dbReference type="EMBL" id="EYB88386.1"/>
    </source>
</evidence>
<dbReference type="Proteomes" id="UP000024635">
    <property type="component" value="Unassembled WGS sequence"/>
</dbReference>
<proteinExistence type="predicted"/>
<dbReference type="OrthoDB" id="10343149at2759"/>
<feature type="transmembrane region" description="Helical" evidence="1">
    <location>
        <begin position="93"/>
        <end position="114"/>
    </location>
</feature>